<gene>
    <name evidence="2" type="ORF">DW322_02865</name>
</gene>
<dbReference type="InterPro" id="IPR031165">
    <property type="entry name" value="GNAT_YJDJ"/>
</dbReference>
<dbReference type="PANTHER" id="PTHR31435">
    <property type="entry name" value="PROTEIN NATD1"/>
    <property type="match status" value="1"/>
</dbReference>
<dbReference type="SUPFAM" id="SSF55729">
    <property type="entry name" value="Acyl-CoA N-acyltransferases (Nat)"/>
    <property type="match status" value="1"/>
</dbReference>
<proteinExistence type="predicted"/>
<keyword evidence="2" id="KW-0808">Transferase</keyword>
<feature type="domain" description="N-acetyltransferase" evidence="1">
    <location>
        <begin position="12"/>
        <end position="103"/>
    </location>
</feature>
<dbReference type="AlphaFoldDB" id="A0A6P2CA03"/>
<reference evidence="2 3" key="1">
    <citation type="submission" date="2018-07" db="EMBL/GenBank/DDBJ databases">
        <title>Genome sequence of Rhodococcus rhodnii ATCC 35071 from Rhodnius prolixus.</title>
        <authorList>
            <person name="Patel V."/>
            <person name="Vogel K.J."/>
        </authorList>
    </citation>
    <scope>NUCLEOTIDE SEQUENCE [LARGE SCALE GENOMIC DNA]</scope>
    <source>
        <strain evidence="2 3">ATCC 35071</strain>
    </source>
</reference>
<dbReference type="InterPro" id="IPR045057">
    <property type="entry name" value="Gcn5-rel_NAT"/>
</dbReference>
<dbReference type="PROSITE" id="PS51729">
    <property type="entry name" value="GNAT_YJDJ"/>
    <property type="match status" value="1"/>
</dbReference>
<protein>
    <submittedName>
        <fullName evidence="2">N-acetyltransferase</fullName>
    </submittedName>
</protein>
<accession>A0A6P2CA03</accession>
<name>A0A6P2CA03_9NOCA</name>
<organism evidence="2 3">
    <name type="scientific">Rhodococcus rhodnii</name>
    <dbReference type="NCBI Taxonomy" id="38312"/>
    <lineage>
        <taxon>Bacteria</taxon>
        <taxon>Bacillati</taxon>
        <taxon>Actinomycetota</taxon>
        <taxon>Actinomycetes</taxon>
        <taxon>Mycobacteriales</taxon>
        <taxon>Nocardiaceae</taxon>
        <taxon>Rhodococcus</taxon>
    </lineage>
</organism>
<evidence type="ECO:0000313" key="2">
    <source>
        <dbReference type="EMBL" id="TXG89375.1"/>
    </source>
</evidence>
<dbReference type="InterPro" id="IPR016181">
    <property type="entry name" value="Acyl_CoA_acyltransferase"/>
</dbReference>
<dbReference type="EMBL" id="QRCM01000001">
    <property type="protein sequence ID" value="TXG89375.1"/>
    <property type="molecule type" value="Genomic_DNA"/>
</dbReference>
<evidence type="ECO:0000259" key="1">
    <source>
        <dbReference type="PROSITE" id="PS51729"/>
    </source>
</evidence>
<dbReference type="GO" id="GO:0016740">
    <property type="term" value="F:transferase activity"/>
    <property type="evidence" value="ECO:0007669"/>
    <property type="project" value="UniProtKB-KW"/>
</dbReference>
<dbReference type="Gene3D" id="3.40.630.30">
    <property type="match status" value="1"/>
</dbReference>
<sequence>MSTEDTTEPTVDHATALHRYEVHADGTLAGFTEYVDRDDATKGAQRVFYHTEVDQAFAGRGLAGTLVGRALADTAASGRRIVPVCPYVAKYVESHHDFDEVLDKPTPAALADVRAATGSGS</sequence>
<dbReference type="RefSeq" id="WP_010839588.1">
    <property type="nucleotide sequence ID" value="NZ_QRCM01000001.1"/>
</dbReference>
<dbReference type="PANTHER" id="PTHR31435:SF10">
    <property type="entry name" value="BSR4717 PROTEIN"/>
    <property type="match status" value="1"/>
</dbReference>
<dbReference type="Proteomes" id="UP000471120">
    <property type="component" value="Unassembled WGS sequence"/>
</dbReference>
<dbReference type="Pfam" id="PF14542">
    <property type="entry name" value="Acetyltransf_CG"/>
    <property type="match status" value="1"/>
</dbReference>
<evidence type="ECO:0000313" key="3">
    <source>
        <dbReference type="Proteomes" id="UP000471120"/>
    </source>
</evidence>
<comment type="caution">
    <text evidence="2">The sequence shown here is derived from an EMBL/GenBank/DDBJ whole genome shotgun (WGS) entry which is preliminary data.</text>
</comment>